<dbReference type="AlphaFoldDB" id="A0A9W8MNT7"/>
<evidence type="ECO:0000313" key="1">
    <source>
        <dbReference type="EMBL" id="KAJ3495910.1"/>
    </source>
</evidence>
<name>A0A9W8MNT7_9AGAR</name>
<sequence length="300" mass="34477">MLYLPYPMSYPMPYPMPYPMSYPMPEPMSYPMSYPTYCPMPYSMTCSMHYRTSYLFCHTYLKHCAYQSHSQDASALPGTQACTLDIAKFHQTFPVLPDHKPWLVVQGWLEDFYIDHTNPFRAACASSDAGMIANAMVDIWVAEGIWPILKYEDNLNCFQHLVPNSLFHNGEFTYAYNHDDLLKCIESLKVPWHLEKGNKVFSSSTTFFSLLWDLDLHCVSLLEAKRLKFLTCVTTFINSFSSAPCHLCDVEKIHGSLCYLTFVYPDGCSCLPSLSNFTTTFNSHEYSQCYPLHSLTSDLQ</sequence>
<keyword evidence="2" id="KW-1185">Reference proteome</keyword>
<accession>A0A9W8MNT7</accession>
<dbReference type="OrthoDB" id="2506773at2759"/>
<comment type="caution">
    <text evidence="1">The sequence shown here is derived from an EMBL/GenBank/DDBJ whole genome shotgun (WGS) entry which is preliminary data.</text>
</comment>
<reference evidence="1" key="1">
    <citation type="submission" date="2022-07" db="EMBL/GenBank/DDBJ databases">
        <title>Genome Sequence of Agrocybe chaxingu.</title>
        <authorList>
            <person name="Buettner E."/>
        </authorList>
    </citation>
    <scope>NUCLEOTIDE SEQUENCE</scope>
    <source>
        <strain evidence="1">MP-N11</strain>
    </source>
</reference>
<organism evidence="1 2">
    <name type="scientific">Agrocybe chaxingu</name>
    <dbReference type="NCBI Taxonomy" id="84603"/>
    <lineage>
        <taxon>Eukaryota</taxon>
        <taxon>Fungi</taxon>
        <taxon>Dikarya</taxon>
        <taxon>Basidiomycota</taxon>
        <taxon>Agaricomycotina</taxon>
        <taxon>Agaricomycetes</taxon>
        <taxon>Agaricomycetidae</taxon>
        <taxon>Agaricales</taxon>
        <taxon>Agaricineae</taxon>
        <taxon>Strophariaceae</taxon>
        <taxon>Agrocybe</taxon>
    </lineage>
</organism>
<dbReference type="Proteomes" id="UP001148786">
    <property type="component" value="Unassembled WGS sequence"/>
</dbReference>
<dbReference type="EMBL" id="JANKHO010001987">
    <property type="protein sequence ID" value="KAJ3495910.1"/>
    <property type="molecule type" value="Genomic_DNA"/>
</dbReference>
<proteinExistence type="predicted"/>
<gene>
    <name evidence="1" type="ORF">NLJ89_g10560</name>
</gene>
<protein>
    <submittedName>
        <fullName evidence="1">Uncharacterized protein</fullName>
    </submittedName>
</protein>
<evidence type="ECO:0000313" key="2">
    <source>
        <dbReference type="Proteomes" id="UP001148786"/>
    </source>
</evidence>